<dbReference type="AlphaFoldDB" id="A0A1R3RW69"/>
<dbReference type="InterPro" id="IPR023213">
    <property type="entry name" value="CAT-like_dom_sf"/>
</dbReference>
<proteinExistence type="predicted"/>
<dbReference type="OMA" id="NDQIMPR"/>
<evidence type="ECO:0008006" key="4">
    <source>
        <dbReference type="Google" id="ProtNLM"/>
    </source>
</evidence>
<keyword evidence="3" id="KW-1185">Reference proteome</keyword>
<dbReference type="GO" id="GO:0016747">
    <property type="term" value="F:acyltransferase activity, transferring groups other than amino-acyl groups"/>
    <property type="evidence" value="ECO:0007669"/>
    <property type="project" value="TreeGrafter"/>
</dbReference>
<evidence type="ECO:0000256" key="1">
    <source>
        <dbReference type="ARBA" id="ARBA00022679"/>
    </source>
</evidence>
<dbReference type="Pfam" id="PF02458">
    <property type="entry name" value="Transferase"/>
    <property type="match status" value="1"/>
</dbReference>
<keyword evidence="1" id="KW-0808">Transferase</keyword>
<evidence type="ECO:0000313" key="2">
    <source>
        <dbReference type="EMBL" id="OOF98729.1"/>
    </source>
</evidence>
<dbReference type="STRING" id="602072.A0A1R3RW69"/>
<dbReference type="InterPro" id="IPR050317">
    <property type="entry name" value="Plant_Fungal_Acyltransferase"/>
</dbReference>
<dbReference type="OrthoDB" id="1862401at2759"/>
<dbReference type="Proteomes" id="UP000188318">
    <property type="component" value="Unassembled WGS sequence"/>
</dbReference>
<dbReference type="EMBL" id="KV907495">
    <property type="protein sequence ID" value="OOF98729.1"/>
    <property type="molecule type" value="Genomic_DNA"/>
</dbReference>
<organism evidence="2 3">
    <name type="scientific">Aspergillus carbonarius (strain ITEM 5010)</name>
    <dbReference type="NCBI Taxonomy" id="602072"/>
    <lineage>
        <taxon>Eukaryota</taxon>
        <taxon>Fungi</taxon>
        <taxon>Dikarya</taxon>
        <taxon>Ascomycota</taxon>
        <taxon>Pezizomycotina</taxon>
        <taxon>Eurotiomycetes</taxon>
        <taxon>Eurotiomycetidae</taxon>
        <taxon>Eurotiales</taxon>
        <taxon>Aspergillaceae</taxon>
        <taxon>Aspergillus</taxon>
        <taxon>Aspergillus subgen. Circumdati</taxon>
    </lineage>
</organism>
<reference evidence="3" key="1">
    <citation type="journal article" date="2017" name="Genome Biol.">
        <title>Comparative genomics reveals high biological diversity and specific adaptations in the industrially and medically important fungal genus Aspergillus.</title>
        <authorList>
            <person name="de Vries R.P."/>
            <person name="Riley R."/>
            <person name="Wiebenga A."/>
            <person name="Aguilar-Osorio G."/>
            <person name="Amillis S."/>
            <person name="Uchima C.A."/>
            <person name="Anderluh G."/>
            <person name="Asadollahi M."/>
            <person name="Askin M."/>
            <person name="Barry K."/>
            <person name="Battaglia E."/>
            <person name="Bayram O."/>
            <person name="Benocci T."/>
            <person name="Braus-Stromeyer S.A."/>
            <person name="Caldana C."/>
            <person name="Canovas D."/>
            <person name="Cerqueira G.C."/>
            <person name="Chen F."/>
            <person name="Chen W."/>
            <person name="Choi C."/>
            <person name="Clum A."/>
            <person name="Dos Santos R.A."/>
            <person name="Damasio A.R."/>
            <person name="Diallinas G."/>
            <person name="Emri T."/>
            <person name="Fekete E."/>
            <person name="Flipphi M."/>
            <person name="Freyberg S."/>
            <person name="Gallo A."/>
            <person name="Gournas C."/>
            <person name="Habgood R."/>
            <person name="Hainaut M."/>
            <person name="Harispe M.L."/>
            <person name="Henrissat B."/>
            <person name="Hilden K.S."/>
            <person name="Hope R."/>
            <person name="Hossain A."/>
            <person name="Karabika E."/>
            <person name="Karaffa L."/>
            <person name="Karanyi Z."/>
            <person name="Krasevec N."/>
            <person name="Kuo A."/>
            <person name="Kusch H."/>
            <person name="LaButti K."/>
            <person name="Lagendijk E.L."/>
            <person name="Lapidus A."/>
            <person name="Levasseur A."/>
            <person name="Lindquist E."/>
            <person name="Lipzen A."/>
            <person name="Logrieco A.F."/>
            <person name="MacCabe A."/>
            <person name="Maekelae M.R."/>
            <person name="Malavazi I."/>
            <person name="Melin P."/>
            <person name="Meyer V."/>
            <person name="Mielnichuk N."/>
            <person name="Miskei M."/>
            <person name="Molnar A.P."/>
            <person name="Mule G."/>
            <person name="Ngan C.Y."/>
            <person name="Orejas M."/>
            <person name="Orosz E."/>
            <person name="Ouedraogo J.P."/>
            <person name="Overkamp K.M."/>
            <person name="Park H.-S."/>
            <person name="Perrone G."/>
            <person name="Piumi F."/>
            <person name="Punt P.J."/>
            <person name="Ram A.F."/>
            <person name="Ramon A."/>
            <person name="Rauscher S."/>
            <person name="Record E."/>
            <person name="Riano-Pachon D.M."/>
            <person name="Robert V."/>
            <person name="Roehrig J."/>
            <person name="Ruller R."/>
            <person name="Salamov A."/>
            <person name="Salih N.S."/>
            <person name="Samson R.A."/>
            <person name="Sandor E."/>
            <person name="Sanguinetti M."/>
            <person name="Schuetze T."/>
            <person name="Sepcic K."/>
            <person name="Shelest E."/>
            <person name="Sherlock G."/>
            <person name="Sophianopoulou V."/>
            <person name="Squina F.M."/>
            <person name="Sun H."/>
            <person name="Susca A."/>
            <person name="Todd R.B."/>
            <person name="Tsang A."/>
            <person name="Unkles S.E."/>
            <person name="van de Wiele N."/>
            <person name="van Rossen-Uffink D."/>
            <person name="Oliveira J.V."/>
            <person name="Vesth T.C."/>
            <person name="Visser J."/>
            <person name="Yu J.-H."/>
            <person name="Zhou M."/>
            <person name="Andersen M.R."/>
            <person name="Archer D.B."/>
            <person name="Baker S.E."/>
            <person name="Benoit I."/>
            <person name="Brakhage A.A."/>
            <person name="Braus G.H."/>
            <person name="Fischer R."/>
            <person name="Frisvad J.C."/>
            <person name="Goldman G.H."/>
            <person name="Houbraken J."/>
            <person name="Oakley B."/>
            <person name="Pocsi I."/>
            <person name="Scazzocchio C."/>
            <person name="Seiboth B."/>
            <person name="vanKuyk P.A."/>
            <person name="Wortman J."/>
            <person name="Dyer P.S."/>
            <person name="Grigoriev I.V."/>
        </authorList>
    </citation>
    <scope>NUCLEOTIDE SEQUENCE [LARGE SCALE GENOMIC DNA]</scope>
    <source>
        <strain evidence="3">ITEM 5010</strain>
    </source>
</reference>
<accession>A0A1R3RW69</accession>
<evidence type="ECO:0000313" key="3">
    <source>
        <dbReference type="Proteomes" id="UP000188318"/>
    </source>
</evidence>
<sequence length="442" mass="49266">MTDDPYVERLTPLDMLMPRTYIRVLLVFPKANPTLAVTQNLQHGLDRLSKQVPWLSGRIFLSTPTQPNPSPEIRSTRGTTPTLINKGSIRASYATLSSQGMPIKALPSDIWPVPNIIDPLSTTPDPVFATSFFRFADQGMGLCICIHHNATDATGFSEIVHRWARNIANPDTLFARHPEYSPHPPTMPTEYPPCTSKLFTISLHWLTILKVLLRKHTPHPDKQPTTHTILCALLWTTITRIRTHRSPALKTKPSNLITAVNARPRLFLTNPHPNQNQTPYLSNTILYGQTTHPAKTLATADEDPIRSLATICELISESHSPSRINSRFVAEVYRLVEDRGELFPGWDLFHSRDLVITSWANLGVYGVEFGGGIGRPRFVRVECGEADGVVVVLPRRRGVVQGVKEEEEEEGVEVVVMLRADDMEGLEADEMWGMVTGGKGGN</sequence>
<dbReference type="PANTHER" id="PTHR31642:SF310">
    <property type="entry name" value="FATTY ALCOHOL:CAFFEOYL-COA ACYLTRANSFERASE"/>
    <property type="match status" value="1"/>
</dbReference>
<gene>
    <name evidence="2" type="ORF">ASPCADRAFT_42102</name>
</gene>
<name>A0A1R3RW69_ASPC5</name>
<dbReference type="PANTHER" id="PTHR31642">
    <property type="entry name" value="TRICHOTHECENE 3-O-ACETYLTRANSFERASE"/>
    <property type="match status" value="1"/>
</dbReference>
<dbReference type="VEuPathDB" id="FungiDB:ASPCADRAFT_42102"/>
<dbReference type="Gene3D" id="3.30.559.10">
    <property type="entry name" value="Chloramphenicol acetyltransferase-like domain"/>
    <property type="match status" value="2"/>
</dbReference>
<protein>
    <recommendedName>
        <fullName evidence="4">Transferase family protein</fullName>
    </recommendedName>
</protein>